<comment type="similarity">
    <text evidence="2 11">Belongs to the TRAFAC class myosin-kinesin ATPase superfamily. Myosin family.</text>
</comment>
<dbReference type="InterPro" id="IPR032412">
    <property type="entry name" value="Myosin-VI_CBD"/>
</dbReference>
<dbReference type="Gene3D" id="1.20.58.530">
    <property type="match status" value="1"/>
</dbReference>
<evidence type="ECO:0000256" key="10">
    <source>
        <dbReference type="ARBA" id="ARBA00023203"/>
    </source>
</evidence>
<organism evidence="15 16">
    <name type="scientific">Trichoplax adhaerens</name>
    <name type="common">Trichoplax reptans</name>
    <dbReference type="NCBI Taxonomy" id="10228"/>
    <lineage>
        <taxon>Eukaryota</taxon>
        <taxon>Metazoa</taxon>
        <taxon>Placozoa</taxon>
        <taxon>Uniplacotomia</taxon>
        <taxon>Trichoplacea</taxon>
        <taxon>Trichoplacidae</taxon>
        <taxon>Trichoplax</taxon>
    </lineage>
</organism>
<dbReference type="Gene3D" id="2.30.30.360">
    <property type="entry name" value="Myosin S1 fragment, N-terminal"/>
    <property type="match status" value="1"/>
</dbReference>
<keyword evidence="10 11" id="KW-0009">Actin-binding</keyword>
<dbReference type="STRING" id="10228.B3RY95"/>
<keyword evidence="8 11" id="KW-0518">Myosin</keyword>
<comment type="subcellular location">
    <subcellularLocation>
        <location evidence="1">Cytoplasm</location>
    </subcellularLocation>
</comment>
<evidence type="ECO:0000256" key="11">
    <source>
        <dbReference type="PROSITE-ProRule" id="PRU00782"/>
    </source>
</evidence>
<dbReference type="CDD" id="cd21759">
    <property type="entry name" value="CBD_MYO6-like"/>
    <property type="match status" value="1"/>
</dbReference>
<dbReference type="FunFam" id="1.10.10.820:FF:000001">
    <property type="entry name" value="Myosin heavy chain"/>
    <property type="match status" value="1"/>
</dbReference>
<evidence type="ECO:0000259" key="14">
    <source>
        <dbReference type="PROSITE" id="PS51844"/>
    </source>
</evidence>
<evidence type="ECO:0000313" key="15">
    <source>
        <dbReference type="EMBL" id="EDV24561.1"/>
    </source>
</evidence>
<dbReference type="Pfam" id="PF16521">
    <property type="entry name" value="Myosin-VI_CBD"/>
    <property type="match status" value="1"/>
</dbReference>
<feature type="region of interest" description="Actin-binding" evidence="11">
    <location>
        <begin position="627"/>
        <end position="649"/>
    </location>
</feature>
<keyword evidence="9 11" id="KW-0505">Motor protein</keyword>
<evidence type="ECO:0000256" key="1">
    <source>
        <dbReference type="ARBA" id="ARBA00004496"/>
    </source>
</evidence>
<dbReference type="AlphaFoldDB" id="B3RY95"/>
<dbReference type="InterPro" id="IPR049016">
    <property type="entry name" value="MYO6_lever"/>
</dbReference>
<dbReference type="InterPro" id="IPR008989">
    <property type="entry name" value="Myosin_S1_N"/>
</dbReference>
<dbReference type="InterPro" id="IPR004009">
    <property type="entry name" value="SH3_Myosin"/>
</dbReference>
<dbReference type="GO" id="GO:0015629">
    <property type="term" value="C:actin cytoskeleton"/>
    <property type="evidence" value="ECO:0000318"/>
    <property type="project" value="GO_Central"/>
</dbReference>
<dbReference type="EMBL" id="DS985245">
    <property type="protein sequence ID" value="EDV24561.1"/>
    <property type="molecule type" value="Genomic_DNA"/>
</dbReference>
<keyword evidence="16" id="KW-1185">Reference proteome</keyword>
<dbReference type="PANTHER" id="PTHR13140:SF745">
    <property type="entry name" value="UNCONVENTIONAL MYOSIN-VI"/>
    <property type="match status" value="1"/>
</dbReference>
<evidence type="ECO:0000313" key="16">
    <source>
        <dbReference type="Proteomes" id="UP000009022"/>
    </source>
</evidence>
<gene>
    <name evidence="15" type="ORF">TRIADDRAFT_25995</name>
</gene>
<dbReference type="GeneID" id="6754101"/>
<dbReference type="Pfam" id="PF00063">
    <property type="entry name" value="Myosin_head"/>
    <property type="match status" value="1"/>
</dbReference>
<feature type="region of interest" description="Disordered" evidence="12">
    <location>
        <begin position="907"/>
        <end position="949"/>
    </location>
</feature>
<dbReference type="Gene3D" id="1.20.120.720">
    <property type="entry name" value="Myosin VI head, motor domain, U50 subdomain"/>
    <property type="match status" value="1"/>
</dbReference>
<dbReference type="PROSITE" id="PS51456">
    <property type="entry name" value="MYOSIN_MOTOR"/>
    <property type="match status" value="1"/>
</dbReference>
<dbReference type="Pfam" id="PF21521">
    <property type="entry name" value="MYO6_lever"/>
    <property type="match status" value="1"/>
</dbReference>
<dbReference type="GO" id="GO:0007015">
    <property type="term" value="P:actin filament organization"/>
    <property type="evidence" value="ECO:0000318"/>
    <property type="project" value="GO_Central"/>
</dbReference>
<keyword evidence="7" id="KW-0112">Calmodulin-binding</keyword>
<dbReference type="Proteomes" id="UP000009022">
    <property type="component" value="Unassembled WGS sequence"/>
</dbReference>
<dbReference type="GO" id="GO:0030048">
    <property type="term" value="P:actin filament-based movement"/>
    <property type="evidence" value="ECO:0000318"/>
    <property type="project" value="GO_Central"/>
</dbReference>
<dbReference type="GO" id="GO:0006897">
    <property type="term" value="P:endocytosis"/>
    <property type="evidence" value="ECO:0000318"/>
    <property type="project" value="GO_Central"/>
</dbReference>
<evidence type="ECO:0000256" key="7">
    <source>
        <dbReference type="ARBA" id="ARBA00022860"/>
    </source>
</evidence>
<keyword evidence="5 11" id="KW-0547">Nucleotide-binding</keyword>
<evidence type="ECO:0000256" key="5">
    <source>
        <dbReference type="ARBA" id="ARBA00022741"/>
    </source>
</evidence>
<feature type="domain" description="Myosin motor" evidence="13">
    <location>
        <begin position="57"/>
        <end position="747"/>
    </location>
</feature>
<dbReference type="eggNOG" id="KOG0163">
    <property type="taxonomic scope" value="Eukaryota"/>
</dbReference>
<evidence type="ECO:0000259" key="13">
    <source>
        <dbReference type="PROSITE" id="PS51456"/>
    </source>
</evidence>
<dbReference type="Pfam" id="PF02736">
    <property type="entry name" value="Myosin_N"/>
    <property type="match status" value="1"/>
</dbReference>
<dbReference type="GO" id="GO:0005524">
    <property type="term" value="F:ATP binding"/>
    <property type="evidence" value="ECO:0007669"/>
    <property type="project" value="UniProtKB-UniRule"/>
</dbReference>
<protein>
    <submittedName>
        <fullName evidence="15">Uncharacterized protein</fullName>
    </submittedName>
</protein>
<keyword evidence="6 11" id="KW-0067">ATP-binding</keyword>
<evidence type="ECO:0000256" key="12">
    <source>
        <dbReference type="SAM" id="MobiDB-lite"/>
    </source>
</evidence>
<dbReference type="KEGG" id="tad:TRIADDRAFT_25995"/>
<dbReference type="GO" id="GO:0005886">
    <property type="term" value="C:plasma membrane"/>
    <property type="evidence" value="ECO:0000318"/>
    <property type="project" value="GO_Central"/>
</dbReference>
<evidence type="ECO:0000256" key="8">
    <source>
        <dbReference type="ARBA" id="ARBA00023123"/>
    </source>
</evidence>
<dbReference type="InParanoid" id="B3RY95"/>
<dbReference type="PANTHER" id="PTHR13140">
    <property type="entry name" value="MYOSIN"/>
    <property type="match status" value="1"/>
</dbReference>
<feature type="binding site" evidence="11">
    <location>
        <begin position="150"/>
        <end position="157"/>
    </location>
    <ligand>
        <name>ATP</name>
        <dbReference type="ChEBI" id="CHEBI:30616"/>
    </ligand>
</feature>
<sequence>MDGGRLVWAPDEKEGFTLGTIVDVGTETLTIQPRSSSSQTIQVPYNRLFLADEDDSRTADDNCSLMYLNEATLLHNLRLRYHTDIIYTFVANILLAVNPYHELKIYDAEHVKRYHNKSLGQLPPHIYSIADKAYRDMRISKQSQSIIVSGESGAGKTESTKYIIRYLTESWGQGAGTIEQRIVEANPLLEAFGNAKTVRNDNSSRFGKFVEIHFDSQSSVVGGFISHYLLEKSRICVQSKYERNYHIFYALCGSLPDEQKKKLYLKNISDYKYLNHGDVDITTRDNVGDFKRMEASMNKLNIDITERFNIYRLVSAVLQLGNITFEEDLSDSRGGSNVCDESKCYLQNASRLLCLDESDLANSLTTRVMTTARGGTKGTVYMVPLKPEQCTNARDALAKAIYSRLFDAVVGRINSCIPFKSTSNYIGVLDIAGFEYFRYNSFEQFCINYCNEKLQQYFNNRVLIEEQKLYEVEGLGISPVSFTDNQDCIDIIEAKPNGIFNLLDEESKLPKSSCEHFTLAVHERYDGHFRLMAPRKSAVSTYRTLRNEEGFIIRHFAGAVCYATRQFIEKNNDALHTSLEMLIHESKDLFLKGVFCREVESDKPKSKKSNTSKLALVSVGNKFKTQLKELMSKLESTGSSFIRCIKPNGTMSSNVFEGGSVLSQLQCAGMVSVLKLMQTGFPSRTSFKDLYQRYKGILPEKLACLDPRLFCKALFRAVGMNDQDFQFGLTKVFFRAGKFAEFDQIMKSDNESLKQMVAKVEKWLIRARWRKVIWGALSVIKLHLKIMYRRHHWIVIQKNVRTFLAIRKHRHRYKGMAKVTTLFDLINQMEEIARELEGNHYLNQVQGLDVKIKHLIHEIRNKQIDENHINNSYDSLLKATTQQLEDLKIQLKDQRIAKEEERVRKLQEQMELERKRREEEEEKKRKEEEERRIKEDMEAKRKQEEEEMKVRKLKEEEEMRRLEDLRKKPRRKQEEEEERKRRLAEQELHDRELAARIAAVNDFIILLLFRTMYCGSVVKENSNTLNRKKPEKNDLSGYTYAQLRDIINTSCDVELLQRCREECHRRLKVYHAWKERNKQQVNVANSQPLDQRAPQVVYSEASSRRNFSFPDPFNYLPNDQPQRFFRVPFNTSGPVPRPCGWWFAHFDGDWVVRQLELHSGRPPVLLLAGIDDMNMCELRLQETGLATRPGAEILPEAFEEIWHKCGGKPYQRIQPRRS</sequence>
<dbReference type="SMART" id="SM00242">
    <property type="entry name" value="MYSc"/>
    <property type="match status" value="1"/>
</dbReference>
<dbReference type="GO" id="GO:0000146">
    <property type="term" value="F:microfilament motor activity"/>
    <property type="evidence" value="ECO:0000318"/>
    <property type="project" value="GO_Central"/>
</dbReference>
<accession>B3RY95</accession>
<dbReference type="SUPFAM" id="SSF52540">
    <property type="entry name" value="P-loop containing nucleoside triphosphate hydrolases"/>
    <property type="match status" value="1"/>
</dbReference>
<dbReference type="PhylomeDB" id="B3RY95"/>
<name>B3RY95_TRIAD</name>
<dbReference type="CDD" id="cd01382">
    <property type="entry name" value="MYSc_Myo6"/>
    <property type="match status" value="1"/>
</dbReference>
<dbReference type="Gene3D" id="6.10.220.10">
    <property type="match status" value="1"/>
</dbReference>
<dbReference type="PRINTS" id="PR00193">
    <property type="entry name" value="MYOSINHEAVY"/>
</dbReference>
<dbReference type="CDD" id="cd21958">
    <property type="entry name" value="MyUb_Myo6"/>
    <property type="match status" value="1"/>
</dbReference>
<keyword evidence="4" id="KW-0597">Phosphoprotein</keyword>
<dbReference type="GO" id="GO:0005516">
    <property type="term" value="F:calmodulin binding"/>
    <property type="evidence" value="ECO:0007669"/>
    <property type="project" value="UniProtKB-KW"/>
</dbReference>
<dbReference type="GO" id="GO:0051015">
    <property type="term" value="F:actin filament binding"/>
    <property type="evidence" value="ECO:0000318"/>
    <property type="project" value="GO_Central"/>
</dbReference>
<reference evidence="15 16" key="1">
    <citation type="journal article" date="2008" name="Nature">
        <title>The Trichoplax genome and the nature of placozoans.</title>
        <authorList>
            <person name="Srivastava M."/>
            <person name="Begovic E."/>
            <person name="Chapman J."/>
            <person name="Putnam N.H."/>
            <person name="Hellsten U."/>
            <person name="Kawashima T."/>
            <person name="Kuo A."/>
            <person name="Mitros T."/>
            <person name="Salamov A."/>
            <person name="Carpenter M.L."/>
            <person name="Signorovitch A.Y."/>
            <person name="Moreno M.A."/>
            <person name="Kamm K."/>
            <person name="Grimwood J."/>
            <person name="Schmutz J."/>
            <person name="Shapiro H."/>
            <person name="Grigoriev I.V."/>
            <person name="Buss L.W."/>
            <person name="Schierwater B."/>
            <person name="Dellaporta S.L."/>
            <person name="Rokhsar D.S."/>
        </authorList>
    </citation>
    <scope>NUCLEOTIDE SEQUENCE [LARGE SCALE GENOMIC DNA]</scope>
    <source>
        <strain evidence="15 16">Grell-BS-1999</strain>
    </source>
</reference>
<dbReference type="HOGENOM" id="CLU_000192_7_2_1"/>
<evidence type="ECO:0000256" key="4">
    <source>
        <dbReference type="ARBA" id="ARBA00022553"/>
    </source>
</evidence>
<keyword evidence="3" id="KW-0963">Cytoplasm</keyword>
<dbReference type="GO" id="GO:0016459">
    <property type="term" value="C:myosin complex"/>
    <property type="evidence" value="ECO:0007669"/>
    <property type="project" value="UniProtKB-KW"/>
</dbReference>
<dbReference type="CTD" id="6754101"/>
<dbReference type="InterPro" id="IPR036961">
    <property type="entry name" value="Kinesin_motor_dom_sf"/>
</dbReference>
<dbReference type="RefSeq" id="XP_002112451.1">
    <property type="nucleotide sequence ID" value="XM_002112415.1"/>
</dbReference>
<dbReference type="InterPro" id="IPR036114">
    <property type="entry name" value="MYSc_Myo6"/>
</dbReference>
<feature type="domain" description="Myosin N-terminal SH3-like" evidence="14">
    <location>
        <begin position="2"/>
        <end position="53"/>
    </location>
</feature>
<evidence type="ECO:0000256" key="2">
    <source>
        <dbReference type="ARBA" id="ARBA00008314"/>
    </source>
</evidence>
<dbReference type="GO" id="GO:0005737">
    <property type="term" value="C:cytoplasm"/>
    <property type="evidence" value="ECO:0000318"/>
    <property type="project" value="GO_Central"/>
</dbReference>
<evidence type="ECO:0000256" key="3">
    <source>
        <dbReference type="ARBA" id="ARBA00022490"/>
    </source>
</evidence>
<dbReference type="Gene3D" id="1.10.10.820">
    <property type="match status" value="1"/>
</dbReference>
<dbReference type="Gene3D" id="3.40.850.10">
    <property type="entry name" value="Kinesin motor domain"/>
    <property type="match status" value="1"/>
</dbReference>
<evidence type="ECO:0000256" key="6">
    <source>
        <dbReference type="ARBA" id="ARBA00022840"/>
    </source>
</evidence>
<dbReference type="PROSITE" id="PS51844">
    <property type="entry name" value="SH3_LIKE"/>
    <property type="match status" value="1"/>
</dbReference>
<proteinExistence type="inferred from homology"/>
<dbReference type="InterPro" id="IPR027417">
    <property type="entry name" value="P-loop_NTPase"/>
</dbReference>
<dbReference type="OrthoDB" id="6108017at2759"/>
<dbReference type="OMA" id="LNKGCTQ"/>
<dbReference type="Gene3D" id="3.30.70.1590">
    <property type="match status" value="1"/>
</dbReference>
<evidence type="ECO:0000256" key="9">
    <source>
        <dbReference type="ARBA" id="ARBA00023175"/>
    </source>
</evidence>
<dbReference type="InterPro" id="IPR001609">
    <property type="entry name" value="Myosin_head_motor_dom-like"/>
</dbReference>
<dbReference type="GO" id="GO:0030139">
    <property type="term" value="C:endocytic vesicle"/>
    <property type="evidence" value="ECO:0000318"/>
    <property type="project" value="GO_Central"/>
</dbReference>